<keyword evidence="2" id="KW-1185">Reference proteome</keyword>
<gene>
    <name evidence="1" type="ORF">CKO28_04875</name>
</gene>
<reference evidence="1 2" key="1">
    <citation type="journal article" date="2020" name="Microorganisms">
        <title>Osmotic Adaptation and Compatible Solute Biosynthesis of Phototrophic Bacteria as Revealed from Genome Analyses.</title>
        <authorList>
            <person name="Imhoff J.F."/>
            <person name="Rahn T."/>
            <person name="Kunzel S."/>
            <person name="Keller A."/>
            <person name="Neulinger S.C."/>
        </authorList>
    </citation>
    <scope>NUCLEOTIDE SEQUENCE [LARGE SCALE GENOMIC DNA]</scope>
    <source>
        <strain evidence="1 2">DSM 9895</strain>
    </source>
</reference>
<dbReference type="Proteomes" id="UP001296873">
    <property type="component" value="Unassembled WGS sequence"/>
</dbReference>
<evidence type="ECO:0000313" key="1">
    <source>
        <dbReference type="EMBL" id="MBK1667362.1"/>
    </source>
</evidence>
<dbReference type="RefSeq" id="WP_200339433.1">
    <property type="nucleotide sequence ID" value="NZ_NRRL01000006.1"/>
</dbReference>
<proteinExistence type="predicted"/>
<name>A0ABS1DAA5_9PROT</name>
<protein>
    <submittedName>
        <fullName evidence="1">Uncharacterized protein</fullName>
    </submittedName>
</protein>
<evidence type="ECO:0000313" key="2">
    <source>
        <dbReference type="Proteomes" id="UP001296873"/>
    </source>
</evidence>
<dbReference type="EMBL" id="NRRL01000006">
    <property type="protein sequence ID" value="MBK1667362.1"/>
    <property type="molecule type" value="Genomic_DNA"/>
</dbReference>
<sequence>MKNPGKPVRNPTAHGAEISYRHGDRIVRTRAIVAAASRANAAAALAVSEKRLLPARDLSPEEISLALHRPGLVHALLDGTWEVIRDFSDLQTADTRSA</sequence>
<comment type="caution">
    <text evidence="1">The sequence shown here is derived from an EMBL/GenBank/DDBJ whole genome shotgun (WGS) entry which is preliminary data.</text>
</comment>
<accession>A0ABS1DAA5</accession>
<organism evidence="1 2">
    <name type="scientific">Rhodovibrio sodomensis</name>
    <dbReference type="NCBI Taxonomy" id="1088"/>
    <lineage>
        <taxon>Bacteria</taxon>
        <taxon>Pseudomonadati</taxon>
        <taxon>Pseudomonadota</taxon>
        <taxon>Alphaproteobacteria</taxon>
        <taxon>Rhodospirillales</taxon>
        <taxon>Rhodovibrionaceae</taxon>
        <taxon>Rhodovibrio</taxon>
    </lineage>
</organism>